<comment type="subcellular location">
    <subcellularLocation>
        <location evidence="1">Lysosome membrane</location>
        <topology evidence="1">Multi-pass membrane protein</topology>
    </subcellularLocation>
</comment>
<evidence type="ECO:0000256" key="9">
    <source>
        <dbReference type="ARBA" id="ARBA00023285"/>
    </source>
</evidence>
<keyword evidence="5 10" id="KW-0812">Transmembrane</keyword>
<dbReference type="AlphaFoldDB" id="A0A7S3G2L9"/>
<keyword evidence="3" id="KW-0813">Transport</keyword>
<dbReference type="InterPro" id="IPR050854">
    <property type="entry name" value="LMBD1_LysCbl_Transport"/>
</dbReference>
<dbReference type="GO" id="GO:0031419">
    <property type="term" value="F:cobalamin binding"/>
    <property type="evidence" value="ECO:0007669"/>
    <property type="project" value="UniProtKB-KW"/>
</dbReference>
<keyword evidence="7 10" id="KW-0472">Membrane</keyword>
<name>A0A7S3G2L9_9EUKA</name>
<dbReference type="EMBL" id="HBIB01015343">
    <property type="protein sequence ID" value="CAE0247720.1"/>
    <property type="molecule type" value="Transcribed_RNA"/>
</dbReference>
<feature type="transmembrane region" description="Helical" evidence="10">
    <location>
        <begin position="499"/>
        <end position="521"/>
    </location>
</feature>
<dbReference type="GO" id="GO:0072665">
    <property type="term" value="P:protein localization to vacuole"/>
    <property type="evidence" value="ECO:0007669"/>
    <property type="project" value="TreeGrafter"/>
</dbReference>
<keyword evidence="6 10" id="KW-1133">Transmembrane helix</keyword>
<feature type="transmembrane region" description="Helical" evidence="10">
    <location>
        <begin position="35"/>
        <end position="55"/>
    </location>
</feature>
<evidence type="ECO:0000313" key="12">
    <source>
        <dbReference type="EMBL" id="CAE0247720.1"/>
    </source>
</evidence>
<feature type="transmembrane region" description="Helical" evidence="10">
    <location>
        <begin position="88"/>
        <end position="111"/>
    </location>
</feature>
<evidence type="ECO:0000256" key="8">
    <source>
        <dbReference type="ARBA" id="ARBA00023228"/>
    </source>
</evidence>
<keyword evidence="4" id="KW-0846">Cobalamin</keyword>
<feature type="transmembrane region" description="Helical" evidence="10">
    <location>
        <begin position="6"/>
        <end position="28"/>
    </location>
</feature>
<evidence type="ECO:0000256" key="10">
    <source>
        <dbReference type="SAM" id="Phobius"/>
    </source>
</evidence>
<evidence type="ECO:0000256" key="7">
    <source>
        <dbReference type="ARBA" id="ARBA00023136"/>
    </source>
</evidence>
<protein>
    <submittedName>
        <fullName evidence="12">Uncharacterized protein</fullName>
    </submittedName>
</protein>
<evidence type="ECO:0000256" key="3">
    <source>
        <dbReference type="ARBA" id="ARBA00022448"/>
    </source>
</evidence>
<keyword evidence="8" id="KW-0458">Lysosome</keyword>
<feature type="transmembrane region" description="Helical" evidence="10">
    <location>
        <begin position="131"/>
        <end position="149"/>
    </location>
</feature>
<comment type="similarity">
    <text evidence="2">Belongs to the LIMR family. LMBRD1 subfamily.</text>
</comment>
<feature type="transmembrane region" description="Helical" evidence="10">
    <location>
        <begin position="384"/>
        <end position="405"/>
    </location>
</feature>
<dbReference type="Pfam" id="PF04791">
    <property type="entry name" value="LMBR1"/>
    <property type="match status" value="1"/>
</dbReference>
<dbReference type="EMBL" id="HBIB01015341">
    <property type="protein sequence ID" value="CAE0247718.1"/>
    <property type="molecule type" value="Transcribed_RNA"/>
</dbReference>
<proteinExistence type="inferred from homology"/>
<dbReference type="PANTHER" id="PTHR16130">
    <property type="entry name" value="LYSOSOMAL COBALAMIN TRANSPORTER-RELATED"/>
    <property type="match status" value="1"/>
</dbReference>
<dbReference type="PANTHER" id="PTHR16130:SF2">
    <property type="entry name" value="LYSOSOMAL COBALAMIN TRANSPORT ESCORT PROTEIN LMBD1"/>
    <property type="match status" value="1"/>
</dbReference>
<sequence length="542" mass="59873">MFSYVYVAVPIAVVACVIVSFFIIRYYAARKEFSAGSIVVATLSLSLLLTCLLIIPVDVFSVSSTTDPFTGQKLANTTIELEAEVVRILYFSLYSLAVIFCFLVAPFMYFYYEEEDDGETCKTRSCSAAKYSAFFFLVFVIFILLGFLLEPRSISGEGEGEGTNNLNWLKQIFESQELLAKSMTFVIGCFAFVGTIAYIVYVAFGMFAAPIGFIRGWAKEQDKDIGVITGEDEETERMALLSEARKKKYEDRMSKHIGALAKYRKQPDQANDEIRRQRKKRGKVDVSYYFCACMAPVRFALGIILLVIGFVVLLTVFLSSLDRILHSNCGLQCGYVLSEVPVGLPGEPFVPSSALNISSTGRSEIINPIDYGLFGLAQFFPADYILFLIIIGYLFFSSLAGILGIGLRIVVIQVYPIAPHGTRPQALLLLSTYLLFIVSVIIIQLYTLAPQYTTFGSQTFPVNGTVVPCSLQAPAGACTPSQISTIILTILGNNDVFAIVFYFMNWALVASSIAMGIFGALRQRDSKGFKALCRDGDDLLDL</sequence>
<evidence type="ECO:0000256" key="4">
    <source>
        <dbReference type="ARBA" id="ARBA00022628"/>
    </source>
</evidence>
<organism evidence="12">
    <name type="scientific">Palpitomonas bilix</name>
    <dbReference type="NCBI Taxonomy" id="652834"/>
    <lineage>
        <taxon>Eukaryota</taxon>
        <taxon>Eukaryota incertae sedis</taxon>
    </lineage>
</organism>
<accession>A0A7S3G2L9</accession>
<evidence type="ECO:0000256" key="2">
    <source>
        <dbReference type="ARBA" id="ARBA00009901"/>
    </source>
</evidence>
<dbReference type="InterPro" id="IPR006876">
    <property type="entry name" value="LMBR1-like_membr_prot"/>
</dbReference>
<evidence type="ECO:0000256" key="5">
    <source>
        <dbReference type="ARBA" id="ARBA00022692"/>
    </source>
</evidence>
<feature type="transmembrane region" description="Helical" evidence="10">
    <location>
        <begin position="426"/>
        <end position="446"/>
    </location>
</feature>
<keyword evidence="9" id="KW-0170">Cobalt</keyword>
<feature type="transmembrane region" description="Helical" evidence="10">
    <location>
        <begin position="286"/>
        <end position="318"/>
    </location>
</feature>
<reference evidence="12" key="1">
    <citation type="submission" date="2021-01" db="EMBL/GenBank/DDBJ databases">
        <authorList>
            <person name="Corre E."/>
            <person name="Pelletier E."/>
            <person name="Niang G."/>
            <person name="Scheremetjew M."/>
            <person name="Finn R."/>
            <person name="Kale V."/>
            <person name="Holt S."/>
            <person name="Cochrane G."/>
            <person name="Meng A."/>
            <person name="Brown T."/>
            <person name="Cohen L."/>
        </authorList>
    </citation>
    <scope>NUCLEOTIDE SEQUENCE</scope>
    <source>
        <strain evidence="12">NIES-2562</strain>
    </source>
</reference>
<feature type="transmembrane region" description="Helical" evidence="10">
    <location>
        <begin position="185"/>
        <end position="209"/>
    </location>
</feature>
<dbReference type="GO" id="GO:0005765">
    <property type="term" value="C:lysosomal membrane"/>
    <property type="evidence" value="ECO:0007669"/>
    <property type="project" value="UniProtKB-SubCell"/>
</dbReference>
<evidence type="ECO:0000256" key="6">
    <source>
        <dbReference type="ARBA" id="ARBA00022989"/>
    </source>
</evidence>
<evidence type="ECO:0000256" key="1">
    <source>
        <dbReference type="ARBA" id="ARBA00004155"/>
    </source>
</evidence>
<gene>
    <name evidence="11" type="ORF">PBIL07802_LOCUS9910</name>
    <name evidence="12" type="ORF">PBIL07802_LOCUS9912</name>
</gene>
<evidence type="ECO:0000313" key="11">
    <source>
        <dbReference type="EMBL" id="CAE0247718.1"/>
    </source>
</evidence>